<protein>
    <submittedName>
        <fullName evidence="1">Uncharacterized protein</fullName>
    </submittedName>
</protein>
<proteinExistence type="predicted"/>
<dbReference type="AlphaFoldDB" id="A0A0H5S506"/>
<evidence type="ECO:0000313" key="1">
    <source>
        <dbReference type="EMBL" id="CRZ16244.1"/>
    </source>
</evidence>
<dbReference type="STRING" id="146018.BN2156_03111"/>
<organism evidence="1 2">
    <name type="scientific">Mycolicibacterium neworleansense</name>
    <dbReference type="NCBI Taxonomy" id="146018"/>
    <lineage>
        <taxon>Bacteria</taxon>
        <taxon>Bacillati</taxon>
        <taxon>Actinomycetota</taxon>
        <taxon>Actinomycetes</taxon>
        <taxon>Mycobacteriales</taxon>
        <taxon>Mycobacteriaceae</taxon>
        <taxon>Mycolicibacterium</taxon>
    </lineage>
</organism>
<sequence length="38" mass="4180">MRTVGLEPSLWIVDEQLIDSGRAKLAKTGKQQIAIAEL</sequence>
<dbReference type="Proteomes" id="UP000199147">
    <property type="component" value="Unassembled WGS sequence"/>
</dbReference>
<keyword evidence="2" id="KW-1185">Reference proteome</keyword>
<accession>A0A0H5S506</accession>
<gene>
    <name evidence="1" type="ORF">BN2156_03111</name>
</gene>
<name>A0A0H5S506_9MYCO</name>
<reference evidence="2" key="1">
    <citation type="submission" date="2015-07" db="EMBL/GenBank/DDBJ databases">
        <authorList>
            <person name="Urmite Genomes"/>
        </authorList>
    </citation>
    <scope>NUCLEOTIDE SEQUENCE [LARGE SCALE GENOMIC DNA]</scope>
    <source>
        <strain evidence="2">type strain: ATCC 49404</strain>
    </source>
</reference>
<dbReference type="EMBL" id="CWKH01000001">
    <property type="protein sequence ID" value="CRZ16244.1"/>
    <property type="molecule type" value="Genomic_DNA"/>
</dbReference>
<evidence type="ECO:0000313" key="2">
    <source>
        <dbReference type="Proteomes" id="UP000199147"/>
    </source>
</evidence>